<dbReference type="InterPro" id="IPR006683">
    <property type="entry name" value="Thioestr_dom"/>
</dbReference>
<dbReference type="PANTHER" id="PTHR21660:SF1">
    <property type="entry name" value="ACYL-COENZYME A THIOESTERASE 13"/>
    <property type="match status" value="1"/>
</dbReference>
<organism evidence="4 5">
    <name type="scientific">Pseudocercospora fuligena</name>
    <dbReference type="NCBI Taxonomy" id="685502"/>
    <lineage>
        <taxon>Eukaryota</taxon>
        <taxon>Fungi</taxon>
        <taxon>Dikarya</taxon>
        <taxon>Ascomycota</taxon>
        <taxon>Pezizomycotina</taxon>
        <taxon>Dothideomycetes</taxon>
        <taxon>Dothideomycetidae</taxon>
        <taxon>Mycosphaerellales</taxon>
        <taxon>Mycosphaerellaceae</taxon>
        <taxon>Pseudocercospora</taxon>
    </lineage>
</organism>
<reference evidence="4" key="1">
    <citation type="submission" date="2020-04" db="EMBL/GenBank/DDBJ databases">
        <title>Draft genome resource of the tomato pathogen Pseudocercospora fuligena.</title>
        <authorList>
            <person name="Zaccaron A."/>
        </authorList>
    </citation>
    <scope>NUCLEOTIDE SEQUENCE</scope>
    <source>
        <strain evidence="4">PF001</strain>
    </source>
</reference>
<evidence type="ECO:0000256" key="2">
    <source>
        <dbReference type="ARBA" id="ARBA00022801"/>
    </source>
</evidence>
<dbReference type="GO" id="GO:0047617">
    <property type="term" value="F:fatty acyl-CoA hydrolase activity"/>
    <property type="evidence" value="ECO:0007669"/>
    <property type="project" value="InterPro"/>
</dbReference>
<dbReference type="CDD" id="cd03443">
    <property type="entry name" value="PaaI_thioesterase"/>
    <property type="match status" value="1"/>
</dbReference>
<proteinExistence type="inferred from homology"/>
<dbReference type="InterPro" id="IPR039298">
    <property type="entry name" value="ACOT13"/>
</dbReference>
<comment type="caution">
    <text evidence="4">The sequence shown here is derived from an EMBL/GenBank/DDBJ whole genome shotgun (WGS) entry which is preliminary data.</text>
</comment>
<dbReference type="SUPFAM" id="SSF54637">
    <property type="entry name" value="Thioesterase/thiol ester dehydrase-isomerase"/>
    <property type="match status" value="1"/>
</dbReference>
<evidence type="ECO:0000313" key="5">
    <source>
        <dbReference type="Proteomes" id="UP000660729"/>
    </source>
</evidence>
<feature type="domain" description="Thioesterase" evidence="3">
    <location>
        <begin position="83"/>
        <end position="163"/>
    </location>
</feature>
<dbReference type="Gene3D" id="3.10.129.10">
    <property type="entry name" value="Hotdog Thioesterase"/>
    <property type="match status" value="1"/>
</dbReference>
<name>A0A8H6RLP3_9PEZI</name>
<evidence type="ECO:0000259" key="3">
    <source>
        <dbReference type="Pfam" id="PF03061"/>
    </source>
</evidence>
<dbReference type="EMBL" id="JABCIY010000071">
    <property type="protein sequence ID" value="KAF7193764.1"/>
    <property type="molecule type" value="Genomic_DNA"/>
</dbReference>
<dbReference type="OrthoDB" id="2831072at2759"/>
<dbReference type="Pfam" id="PF03061">
    <property type="entry name" value="4HBT"/>
    <property type="match status" value="1"/>
</dbReference>
<evidence type="ECO:0000313" key="4">
    <source>
        <dbReference type="EMBL" id="KAF7193764.1"/>
    </source>
</evidence>
<dbReference type="AlphaFoldDB" id="A0A8H6RLP3"/>
<keyword evidence="5" id="KW-1185">Reference proteome</keyword>
<dbReference type="InterPro" id="IPR003736">
    <property type="entry name" value="PAAI_dom"/>
</dbReference>
<dbReference type="PANTHER" id="PTHR21660">
    <property type="entry name" value="THIOESTERASE SUPERFAMILY MEMBER-RELATED"/>
    <property type="match status" value="1"/>
</dbReference>
<protein>
    <submittedName>
        <fullName evidence="4">Acyl-coenzyme A thioesterase 13</fullName>
    </submittedName>
</protein>
<accession>A0A8H6RLP3</accession>
<dbReference type="NCBIfam" id="TIGR00369">
    <property type="entry name" value="unchar_dom_1"/>
    <property type="match status" value="1"/>
</dbReference>
<sequence length="186" mass="20423">MAKVSKTPELKRSLFDTTIEDPLLRVQSYLDGYGHDKTYNGPDRLIFQHIKVVSAKRTEAEQEGMEAHVVFEMKVFPEICNGMNNMHGGAVAMLVDNTTTAAACPIAEDGFWNFGGVSRTLQVTYLRPMPMGTTVVIENMVRSVGKSLAAIQCIIRDKESGKIAALGEHGKAALEPQVKRKRSGVL</sequence>
<evidence type="ECO:0000256" key="1">
    <source>
        <dbReference type="ARBA" id="ARBA00008324"/>
    </source>
</evidence>
<dbReference type="InterPro" id="IPR029069">
    <property type="entry name" value="HotDog_dom_sf"/>
</dbReference>
<keyword evidence="2" id="KW-0378">Hydrolase</keyword>
<gene>
    <name evidence="4" type="ORF">HII31_04833</name>
</gene>
<comment type="similarity">
    <text evidence="1">Belongs to the thioesterase PaaI family.</text>
</comment>
<dbReference type="Proteomes" id="UP000660729">
    <property type="component" value="Unassembled WGS sequence"/>
</dbReference>